<evidence type="ECO:0000313" key="1">
    <source>
        <dbReference type="EMBL" id="SVB24691.1"/>
    </source>
</evidence>
<dbReference type="SUPFAM" id="SSF52768">
    <property type="entry name" value="Arginase/deacetylase"/>
    <property type="match status" value="1"/>
</dbReference>
<dbReference type="AlphaFoldDB" id="A0A382CGA6"/>
<dbReference type="EMBL" id="UINC01034206">
    <property type="protein sequence ID" value="SVB24691.1"/>
    <property type="molecule type" value="Genomic_DNA"/>
</dbReference>
<dbReference type="Pfam" id="PF00491">
    <property type="entry name" value="Arginase"/>
    <property type="match status" value="1"/>
</dbReference>
<accession>A0A382CGA6</accession>
<sequence>MRAIDPWFGLSSITEAAKTVVVVGCPFGSNHAFRSGAEAGPSAIREWACTAEAINEVGCPIR</sequence>
<dbReference type="InterPro" id="IPR006035">
    <property type="entry name" value="Ureohydrolase"/>
</dbReference>
<dbReference type="GO" id="GO:0046872">
    <property type="term" value="F:metal ion binding"/>
    <property type="evidence" value="ECO:0007669"/>
    <property type="project" value="InterPro"/>
</dbReference>
<reference evidence="1" key="1">
    <citation type="submission" date="2018-05" db="EMBL/GenBank/DDBJ databases">
        <authorList>
            <person name="Lanie J.A."/>
            <person name="Ng W.-L."/>
            <person name="Kazmierczak K.M."/>
            <person name="Andrzejewski T.M."/>
            <person name="Davidsen T.M."/>
            <person name="Wayne K.J."/>
            <person name="Tettelin H."/>
            <person name="Glass J.I."/>
            <person name="Rusch D."/>
            <person name="Podicherti R."/>
            <person name="Tsui H.-C.T."/>
            <person name="Winkler M.E."/>
        </authorList>
    </citation>
    <scope>NUCLEOTIDE SEQUENCE</scope>
</reference>
<dbReference type="InterPro" id="IPR023696">
    <property type="entry name" value="Ureohydrolase_dom_sf"/>
</dbReference>
<proteinExistence type="predicted"/>
<gene>
    <name evidence="1" type="ORF">METZ01_LOCUS177545</name>
</gene>
<protein>
    <submittedName>
        <fullName evidence="1">Uncharacterized protein</fullName>
    </submittedName>
</protein>
<organism evidence="1">
    <name type="scientific">marine metagenome</name>
    <dbReference type="NCBI Taxonomy" id="408172"/>
    <lineage>
        <taxon>unclassified sequences</taxon>
        <taxon>metagenomes</taxon>
        <taxon>ecological metagenomes</taxon>
    </lineage>
</organism>
<feature type="non-terminal residue" evidence="1">
    <location>
        <position position="62"/>
    </location>
</feature>
<name>A0A382CGA6_9ZZZZ</name>